<dbReference type="Proteomes" id="UP000237466">
    <property type="component" value="Unassembled WGS sequence"/>
</dbReference>
<proteinExistence type="predicted"/>
<comment type="caution">
    <text evidence="1">The sequence shown here is derived from an EMBL/GenBank/DDBJ whole genome shotgun (WGS) entry which is preliminary data.</text>
</comment>
<evidence type="ECO:0000313" key="1">
    <source>
        <dbReference type="EMBL" id="POB47269.1"/>
    </source>
</evidence>
<organism evidence="1 2">
    <name type="scientific">Vibrio vulnificus</name>
    <dbReference type="NCBI Taxonomy" id="672"/>
    <lineage>
        <taxon>Bacteria</taxon>
        <taxon>Pseudomonadati</taxon>
        <taxon>Pseudomonadota</taxon>
        <taxon>Gammaproteobacteria</taxon>
        <taxon>Vibrionales</taxon>
        <taxon>Vibrionaceae</taxon>
        <taxon>Vibrio</taxon>
    </lineage>
</organism>
<sequence>MNSVPTQSLAQMSVYSQLLQTGFLDWQDLAEKNVGFNFSLISSSVKNQVEFLMELVSMGACTHPILLDLFLEHDFTDPLKTKRILDCTVRSVSRYCSKLFDKTKRSVMLPEYADHVPIFPIAMDLRVGECDFTHDIKESFYGARFDSQAINWINVDTTYLSEPFVVWLNRLLETLEFKRDSFEFGTSTLQRNSEMAYGELCPRKGDLYPERLGEIYQYLNDTDESNYDLEVAFKLLVKATNLKNAKKRKKDEYKTEILGNDNYCGYLEDYDQLKRFVSSMYVPELLECKHTSFKNKTFWQSLRESSLFDSLTDLFNSLPTPSTELEEKLQVYLLGLKPSISLIKDDYICHFDENSLSHEFFVSLVTENTKGYINEVVDEEAESYMQAGVGSWGYIDKAKDVLPFIKYRAWIDGVLETLMRITEPLDTIEIKAD</sequence>
<protein>
    <submittedName>
        <fullName evidence="1">Uncharacterized protein</fullName>
    </submittedName>
</protein>
<dbReference type="EMBL" id="PDGH01000101">
    <property type="protein sequence ID" value="POB47269.1"/>
    <property type="molecule type" value="Genomic_DNA"/>
</dbReference>
<accession>A0A2S3R2D2</accession>
<evidence type="ECO:0000313" key="2">
    <source>
        <dbReference type="Proteomes" id="UP000237466"/>
    </source>
</evidence>
<gene>
    <name evidence="1" type="ORF">CRN52_14405</name>
</gene>
<name>A0A2S3R2D2_VIBVL</name>
<reference evidence="1 2" key="1">
    <citation type="journal article" date="2018" name="Front. Microbiol.">
        <title>Phylogeny of Vibrio vulnificus from the Analysis of the Core-Genome: Implications for Intra-Species Taxonomy.</title>
        <authorList>
            <person name="Roig F.J."/>
            <person name="Gonzalez-Candelas F."/>
            <person name="Sanjuan E."/>
            <person name="Fouz B."/>
            <person name="Feil E.J."/>
            <person name="Llorens C."/>
            <person name="Baker-Austin C."/>
            <person name="Oliver J.D."/>
            <person name="Danin-Poleg Y."/>
            <person name="Gibas C.J."/>
            <person name="Kashi Y."/>
            <person name="Gulig P.A."/>
            <person name="Morrison S.S."/>
            <person name="Amaro C."/>
        </authorList>
    </citation>
    <scope>NUCLEOTIDE SEQUENCE [LARGE SCALE GENOMIC DNA]</scope>
    <source>
        <strain evidence="1 2">CECT4608</strain>
    </source>
</reference>
<dbReference type="RefSeq" id="WP_103200623.1">
    <property type="nucleotide sequence ID" value="NZ_PDGH01000101.1"/>
</dbReference>
<dbReference type="AlphaFoldDB" id="A0A2S3R2D2"/>